<dbReference type="EMBL" id="LCLH01000007">
    <property type="protein sequence ID" value="KKU14055.1"/>
    <property type="molecule type" value="Genomic_DNA"/>
</dbReference>
<dbReference type="InterPro" id="IPR027417">
    <property type="entry name" value="P-loop_NTPase"/>
</dbReference>
<evidence type="ECO:0000256" key="1">
    <source>
        <dbReference type="ARBA" id="ARBA00006354"/>
    </source>
</evidence>
<evidence type="ECO:0000256" key="2">
    <source>
        <dbReference type="ARBA" id="ARBA00022741"/>
    </source>
</evidence>
<gene>
    <name evidence="5" type="ORF">UX20_C0007G0033</name>
</gene>
<name>A0A0G1QZF7_9BACT</name>
<keyword evidence="3" id="KW-0067">ATP-binding</keyword>
<reference evidence="5 6" key="1">
    <citation type="journal article" date="2015" name="Nature">
        <title>rRNA introns, odd ribosomes, and small enigmatic genomes across a large radiation of phyla.</title>
        <authorList>
            <person name="Brown C.T."/>
            <person name="Hug L.A."/>
            <person name="Thomas B.C."/>
            <person name="Sharon I."/>
            <person name="Castelle C.J."/>
            <person name="Singh A."/>
            <person name="Wilkins M.J."/>
            <person name="Williams K.H."/>
            <person name="Banfield J.F."/>
        </authorList>
    </citation>
    <scope>NUCLEOTIDE SEQUENCE [LARGE SCALE GENOMIC DNA]</scope>
</reference>
<protein>
    <submittedName>
        <fullName evidence="5">Mg chelatase, subunit ChlI</fullName>
    </submittedName>
</protein>
<dbReference type="CDD" id="cd00009">
    <property type="entry name" value="AAA"/>
    <property type="match status" value="1"/>
</dbReference>
<dbReference type="STRING" id="1619050.UX20_C0007G0033"/>
<dbReference type="PANTHER" id="PTHR32039:SF7">
    <property type="entry name" value="COMPETENCE PROTEIN COMM"/>
    <property type="match status" value="1"/>
</dbReference>
<dbReference type="SUPFAM" id="SSF52540">
    <property type="entry name" value="P-loop containing nucleoside triphosphate hydrolases"/>
    <property type="match status" value="1"/>
</dbReference>
<organism evidence="5 6">
    <name type="scientific">Candidatus Magasanikbacteria bacterium GW2011_GWC2_45_8</name>
    <dbReference type="NCBI Taxonomy" id="1619050"/>
    <lineage>
        <taxon>Bacteria</taxon>
        <taxon>Candidatus Magasanikiibacteriota</taxon>
    </lineage>
</organism>
<sequence>MLSTTYTIALNGVEGSVIETQTDISAGFPSFTVIGLADTAVQEARERLKSGIKNSNVSFPSTKRILINLAPADVRKEGPGYDLSMAVGVLTSELKINYDFASAIFFGELNLNGTLRHTSGVLAVAVSAAARGFKELFVPAINAREAALVKGITIIPVASLVELIAHLKKEKNISPSTPTKIAVLCANKRHDKESGDMSIVQGQSFAKRALEIAASGGHNVLLSGPPGSGKTMLAKAMATILPVPQENEIIEITKIYSVAGLLPPEKIIIHERPFRAPHHSASLVSLVGGGSRLRPGEISLAHRGVLFLDEFPEFSRATLESLRQPLEDGYITISRASGTVRFPARFTLVASQNPCPCGFWSDPEKPCTCTPIQIHNYQRKISGPLLDRIDLYVEVPRANAQELLANNTQTETSEKIRTRVENARTQQTKRFAGTTLACNADMGAEEIKKWCVLDEHCTTLLTRAIFTLRLSARAVSRVLKTARTIADLENARNIQMHHLAESLQYRPQKE</sequence>
<dbReference type="SUPFAM" id="SSF54211">
    <property type="entry name" value="Ribosomal protein S5 domain 2-like"/>
    <property type="match status" value="1"/>
</dbReference>
<dbReference type="Pfam" id="PF13541">
    <property type="entry name" value="ChlI"/>
    <property type="match status" value="1"/>
</dbReference>
<proteinExistence type="inferred from homology"/>
<dbReference type="GO" id="GO:0005524">
    <property type="term" value="F:ATP binding"/>
    <property type="evidence" value="ECO:0007669"/>
    <property type="project" value="UniProtKB-KW"/>
</dbReference>
<evidence type="ECO:0000259" key="4">
    <source>
        <dbReference type="PROSITE" id="PS50051"/>
    </source>
</evidence>
<dbReference type="Proteomes" id="UP000034911">
    <property type="component" value="Unassembled WGS sequence"/>
</dbReference>
<dbReference type="InterPro" id="IPR003593">
    <property type="entry name" value="AAA+_ATPase"/>
</dbReference>
<comment type="caution">
    <text evidence="5">The sequence shown here is derived from an EMBL/GenBank/DDBJ whole genome shotgun (WGS) entry which is preliminary data.</text>
</comment>
<dbReference type="PATRIC" id="fig|1619050.3.peg.182"/>
<evidence type="ECO:0000313" key="5">
    <source>
        <dbReference type="EMBL" id="KKU14055.1"/>
    </source>
</evidence>
<dbReference type="InterPro" id="IPR014721">
    <property type="entry name" value="Ribsml_uS5_D2-typ_fold_subgr"/>
</dbReference>
<dbReference type="Gene3D" id="3.30.230.10">
    <property type="match status" value="1"/>
</dbReference>
<dbReference type="InterPro" id="IPR004482">
    <property type="entry name" value="Mg_chelat-rel"/>
</dbReference>
<dbReference type="InterPro" id="IPR020568">
    <property type="entry name" value="Ribosomal_Su5_D2-typ_SF"/>
</dbReference>
<dbReference type="Pfam" id="PF01078">
    <property type="entry name" value="Mg_chelatase"/>
    <property type="match status" value="1"/>
</dbReference>
<dbReference type="PROSITE" id="PS50051">
    <property type="entry name" value="MCM_2"/>
    <property type="match status" value="1"/>
</dbReference>
<keyword evidence="2" id="KW-0547">Nucleotide-binding</keyword>
<dbReference type="InterPro" id="IPR045006">
    <property type="entry name" value="CHLI-like"/>
</dbReference>
<dbReference type="PANTHER" id="PTHR32039">
    <property type="entry name" value="MAGNESIUM-CHELATASE SUBUNIT CHLI"/>
    <property type="match status" value="1"/>
</dbReference>
<dbReference type="AlphaFoldDB" id="A0A0G1QZF7"/>
<dbReference type="GO" id="GO:0003677">
    <property type="term" value="F:DNA binding"/>
    <property type="evidence" value="ECO:0007669"/>
    <property type="project" value="InterPro"/>
</dbReference>
<dbReference type="Pfam" id="PF13335">
    <property type="entry name" value="Mg_chelatase_C"/>
    <property type="match status" value="1"/>
</dbReference>
<dbReference type="InterPro" id="IPR000523">
    <property type="entry name" value="Mg_chelatse_chII-like_cat_dom"/>
</dbReference>
<feature type="domain" description="MCM C-terminal AAA(+) ATPase" evidence="4">
    <location>
        <begin position="292"/>
        <end position="354"/>
    </location>
</feature>
<comment type="similarity">
    <text evidence="1">Belongs to the Mg-chelatase subunits D/I family. ComM subfamily.</text>
</comment>
<dbReference type="InterPro" id="IPR025158">
    <property type="entry name" value="Mg_chelat-rel_C"/>
</dbReference>
<accession>A0A0G1QZF7</accession>
<dbReference type="Gene3D" id="3.40.50.300">
    <property type="entry name" value="P-loop containing nucleotide triphosphate hydrolases"/>
    <property type="match status" value="1"/>
</dbReference>
<dbReference type="SMART" id="SM00382">
    <property type="entry name" value="AAA"/>
    <property type="match status" value="1"/>
</dbReference>
<evidence type="ECO:0000256" key="3">
    <source>
        <dbReference type="ARBA" id="ARBA00022840"/>
    </source>
</evidence>
<dbReference type="InterPro" id="IPR001208">
    <property type="entry name" value="MCM_dom"/>
</dbReference>
<evidence type="ECO:0000313" key="6">
    <source>
        <dbReference type="Proteomes" id="UP000034911"/>
    </source>
</evidence>
<dbReference type="NCBIfam" id="TIGR00368">
    <property type="entry name" value="YifB family Mg chelatase-like AAA ATPase"/>
    <property type="match status" value="1"/>
</dbReference>